<evidence type="ECO:0000256" key="2">
    <source>
        <dbReference type="SAM" id="SignalP"/>
    </source>
</evidence>
<feature type="signal peptide" evidence="2">
    <location>
        <begin position="1"/>
        <end position="28"/>
    </location>
</feature>
<evidence type="ECO:0000313" key="4">
    <source>
        <dbReference type="Proteomes" id="UP000075883"/>
    </source>
</evidence>
<dbReference type="Proteomes" id="UP000075883">
    <property type="component" value="Unassembled WGS sequence"/>
</dbReference>
<reference evidence="3" key="2">
    <citation type="submission" date="2020-05" db="UniProtKB">
        <authorList>
            <consortium name="EnsemblMetazoa"/>
        </authorList>
    </citation>
    <scope>IDENTIFICATION</scope>
    <source>
        <strain evidence="3">A-37</strain>
    </source>
</reference>
<name>A0A182MV36_9DIPT</name>
<organism evidence="3 4">
    <name type="scientific">Anopheles culicifacies</name>
    <dbReference type="NCBI Taxonomy" id="139723"/>
    <lineage>
        <taxon>Eukaryota</taxon>
        <taxon>Metazoa</taxon>
        <taxon>Ecdysozoa</taxon>
        <taxon>Arthropoda</taxon>
        <taxon>Hexapoda</taxon>
        <taxon>Insecta</taxon>
        <taxon>Pterygota</taxon>
        <taxon>Neoptera</taxon>
        <taxon>Endopterygota</taxon>
        <taxon>Diptera</taxon>
        <taxon>Nematocera</taxon>
        <taxon>Culicoidea</taxon>
        <taxon>Culicidae</taxon>
        <taxon>Anophelinae</taxon>
        <taxon>Anopheles</taxon>
        <taxon>culicifacies species complex</taxon>
    </lineage>
</organism>
<feature type="region of interest" description="Disordered" evidence="1">
    <location>
        <begin position="34"/>
        <end position="134"/>
    </location>
</feature>
<feature type="compositionally biased region" description="Pro residues" evidence="1">
    <location>
        <begin position="91"/>
        <end position="105"/>
    </location>
</feature>
<keyword evidence="2" id="KW-0732">Signal</keyword>
<dbReference type="AlphaFoldDB" id="A0A182MV36"/>
<feature type="compositionally biased region" description="Low complexity" evidence="1">
    <location>
        <begin position="46"/>
        <end position="69"/>
    </location>
</feature>
<feature type="chain" id="PRO_5008128855" evidence="2">
    <location>
        <begin position="29"/>
        <end position="199"/>
    </location>
</feature>
<reference evidence="4" key="1">
    <citation type="submission" date="2013-09" db="EMBL/GenBank/DDBJ databases">
        <title>The Genome Sequence of Anopheles culicifacies species A.</title>
        <authorList>
            <consortium name="The Broad Institute Genomics Platform"/>
            <person name="Neafsey D.E."/>
            <person name="Besansky N."/>
            <person name="Howell P."/>
            <person name="Walton C."/>
            <person name="Young S.K."/>
            <person name="Zeng Q."/>
            <person name="Gargeya S."/>
            <person name="Fitzgerald M."/>
            <person name="Haas B."/>
            <person name="Abouelleil A."/>
            <person name="Allen A.W."/>
            <person name="Alvarado L."/>
            <person name="Arachchi H.M."/>
            <person name="Berlin A.M."/>
            <person name="Chapman S.B."/>
            <person name="Gainer-Dewar J."/>
            <person name="Goldberg J."/>
            <person name="Griggs A."/>
            <person name="Gujja S."/>
            <person name="Hansen M."/>
            <person name="Howarth C."/>
            <person name="Imamovic A."/>
            <person name="Ireland A."/>
            <person name="Larimer J."/>
            <person name="McCowan C."/>
            <person name="Murphy C."/>
            <person name="Pearson M."/>
            <person name="Poon T.W."/>
            <person name="Priest M."/>
            <person name="Roberts A."/>
            <person name="Saif S."/>
            <person name="Shea T."/>
            <person name="Sisk P."/>
            <person name="Sykes S."/>
            <person name="Wortman J."/>
            <person name="Nusbaum C."/>
            <person name="Birren B."/>
        </authorList>
    </citation>
    <scope>NUCLEOTIDE SEQUENCE [LARGE SCALE GENOMIC DNA]</scope>
    <source>
        <strain evidence="4">A-37</strain>
    </source>
</reference>
<sequence>MRYLTRNFSAFACCCSLLLLPLGGLADAERGGAETAAKAPIHQHQHQPQSAYQQPPHNSKLHQPSVAAPAHHHQPSHHHPDVPPGHYQQQVPPPAPPPSPPPAPVPDRALSRQQPSSLATSPQPSTPQSSRPLETRNSYTVLSQAMSQAVHHEFDEHACFIFYLLLLPSHLYHPTTVTSLADRWRALARQKSDKWTLIA</sequence>
<evidence type="ECO:0000313" key="3">
    <source>
        <dbReference type="EnsemblMetazoa" id="ACUA026957-PA"/>
    </source>
</evidence>
<accession>A0A182MV36</accession>
<feature type="compositionally biased region" description="Low complexity" evidence="1">
    <location>
        <begin position="113"/>
        <end position="130"/>
    </location>
</feature>
<dbReference type="EnsemblMetazoa" id="ACUA026957-RA">
    <property type="protein sequence ID" value="ACUA026957-PA"/>
    <property type="gene ID" value="ACUA026957"/>
</dbReference>
<protein>
    <submittedName>
        <fullName evidence="3">Uncharacterized protein</fullName>
    </submittedName>
</protein>
<evidence type="ECO:0000256" key="1">
    <source>
        <dbReference type="SAM" id="MobiDB-lite"/>
    </source>
</evidence>
<dbReference type="STRING" id="139723.A0A182MV36"/>
<dbReference type="VEuPathDB" id="VectorBase:ACUA026957"/>
<proteinExistence type="predicted"/>
<keyword evidence="4" id="KW-1185">Reference proteome</keyword>
<dbReference type="EMBL" id="AXCM01004178">
    <property type="status" value="NOT_ANNOTATED_CDS"/>
    <property type="molecule type" value="Genomic_DNA"/>
</dbReference>